<proteinExistence type="predicted"/>
<dbReference type="GO" id="GO:0051537">
    <property type="term" value="F:2 iron, 2 sulfur cluster binding"/>
    <property type="evidence" value="ECO:0007669"/>
    <property type="project" value="UniProtKB-KW"/>
</dbReference>
<dbReference type="PANTHER" id="PTHR40562:SF1">
    <property type="entry name" value="NITRITE REDUCTASE (NADH) SMALL SUBUNIT"/>
    <property type="match status" value="1"/>
</dbReference>
<dbReference type="AlphaFoldDB" id="A0A7Z2T5K0"/>
<evidence type="ECO:0000256" key="3">
    <source>
        <dbReference type="ARBA" id="ARBA00023002"/>
    </source>
</evidence>
<keyword evidence="3" id="KW-0560">Oxidoreductase</keyword>
<dbReference type="InterPro" id="IPR012748">
    <property type="entry name" value="Rieske-like_NirD"/>
</dbReference>
<dbReference type="Gene3D" id="2.102.10.10">
    <property type="entry name" value="Rieske [2Fe-2S] iron-sulphur domain"/>
    <property type="match status" value="1"/>
</dbReference>
<keyword evidence="5" id="KW-0411">Iron-sulfur</keyword>
<dbReference type="PANTHER" id="PTHR40562">
    <property type="match status" value="1"/>
</dbReference>
<keyword evidence="1" id="KW-0001">2Fe-2S</keyword>
<dbReference type="InterPro" id="IPR017881">
    <property type="entry name" value="NirD"/>
</dbReference>
<dbReference type="Proteomes" id="UP000464262">
    <property type="component" value="Chromosome 1"/>
</dbReference>
<sequence length="118" mass="12833">MTIAPETKTSWLTVCTTADLSPNTGVCALVSGKQVAIFNCTRSGNLYAIDNFDPIGNANILSRGIIGSINDEPVVASPLYKQHFSLTTGACLEEPEYQVKTYRIREHNGEIQVLISTK</sequence>
<dbReference type="Pfam" id="PF13806">
    <property type="entry name" value="Rieske_2"/>
    <property type="match status" value="1"/>
</dbReference>
<dbReference type="InterPro" id="IPR017941">
    <property type="entry name" value="Rieske_2Fe-2S"/>
</dbReference>
<dbReference type="CDD" id="cd03529">
    <property type="entry name" value="Rieske_NirD"/>
    <property type="match status" value="1"/>
</dbReference>
<dbReference type="GO" id="GO:0046872">
    <property type="term" value="F:metal ion binding"/>
    <property type="evidence" value="ECO:0007669"/>
    <property type="project" value="UniProtKB-KW"/>
</dbReference>
<evidence type="ECO:0000256" key="4">
    <source>
        <dbReference type="ARBA" id="ARBA00023004"/>
    </source>
</evidence>
<accession>A0A7Z2T5K0</accession>
<evidence type="ECO:0000259" key="7">
    <source>
        <dbReference type="PROSITE" id="PS51296"/>
    </source>
</evidence>
<dbReference type="PROSITE" id="PS51296">
    <property type="entry name" value="RIESKE"/>
    <property type="match status" value="1"/>
</dbReference>
<evidence type="ECO:0000256" key="2">
    <source>
        <dbReference type="ARBA" id="ARBA00022723"/>
    </source>
</evidence>
<keyword evidence="4" id="KW-0408">Iron</keyword>
<evidence type="ECO:0000256" key="6">
    <source>
        <dbReference type="ARBA" id="ARBA00023063"/>
    </source>
</evidence>
<organism evidence="8 9">
    <name type="scientific">Vibrio astriarenae</name>
    <dbReference type="NCBI Taxonomy" id="1481923"/>
    <lineage>
        <taxon>Bacteria</taxon>
        <taxon>Pseudomonadati</taxon>
        <taxon>Pseudomonadota</taxon>
        <taxon>Gammaproteobacteria</taxon>
        <taxon>Vibrionales</taxon>
        <taxon>Vibrionaceae</taxon>
        <taxon>Vibrio</taxon>
    </lineage>
</organism>
<gene>
    <name evidence="8" type="primary">nirD</name>
    <name evidence="8" type="ORF">GT360_09560</name>
</gene>
<dbReference type="SUPFAM" id="SSF50022">
    <property type="entry name" value="ISP domain"/>
    <property type="match status" value="1"/>
</dbReference>
<feature type="domain" description="Rieske" evidence="7">
    <location>
        <begin position="12"/>
        <end position="113"/>
    </location>
</feature>
<dbReference type="PROSITE" id="PS51300">
    <property type="entry name" value="NIRD"/>
    <property type="match status" value="1"/>
</dbReference>
<dbReference type="GO" id="GO:0042128">
    <property type="term" value="P:nitrate assimilation"/>
    <property type="evidence" value="ECO:0007669"/>
    <property type="project" value="UniProtKB-KW"/>
</dbReference>
<keyword evidence="6" id="KW-0534">Nitrate assimilation</keyword>
<name>A0A7Z2T5K0_9VIBR</name>
<reference evidence="8 9" key="1">
    <citation type="submission" date="2020-01" db="EMBL/GenBank/DDBJ databases">
        <title>Whole genome and functional gene identification of agarase of Vibrio HN897.</title>
        <authorList>
            <person name="Liu Y."/>
            <person name="Zhao Z."/>
        </authorList>
    </citation>
    <scope>NUCLEOTIDE SEQUENCE [LARGE SCALE GENOMIC DNA]</scope>
    <source>
        <strain evidence="8 9">HN897</strain>
    </source>
</reference>
<dbReference type="GO" id="GO:0008942">
    <property type="term" value="F:nitrite reductase [NAD(P)H] activity"/>
    <property type="evidence" value="ECO:0007669"/>
    <property type="project" value="InterPro"/>
</dbReference>
<dbReference type="EMBL" id="CP047475">
    <property type="protein sequence ID" value="QIA64731.1"/>
    <property type="molecule type" value="Genomic_DNA"/>
</dbReference>
<evidence type="ECO:0000256" key="5">
    <source>
        <dbReference type="ARBA" id="ARBA00023014"/>
    </source>
</evidence>
<evidence type="ECO:0000313" key="9">
    <source>
        <dbReference type="Proteomes" id="UP000464262"/>
    </source>
</evidence>
<evidence type="ECO:0000313" key="8">
    <source>
        <dbReference type="EMBL" id="QIA64731.1"/>
    </source>
</evidence>
<protein>
    <submittedName>
        <fullName evidence="8">Nitrite reductase small subunit NirD</fullName>
    </submittedName>
</protein>
<dbReference type="NCBIfam" id="TIGR02378">
    <property type="entry name" value="nirD_assim_sml"/>
    <property type="match status" value="1"/>
</dbReference>
<keyword evidence="2" id="KW-0479">Metal-binding</keyword>
<dbReference type="KEGG" id="vas:GT360_09560"/>
<evidence type="ECO:0000256" key="1">
    <source>
        <dbReference type="ARBA" id="ARBA00022714"/>
    </source>
</evidence>
<keyword evidence="9" id="KW-1185">Reference proteome</keyword>
<dbReference type="InterPro" id="IPR036922">
    <property type="entry name" value="Rieske_2Fe-2S_sf"/>
</dbReference>